<dbReference type="AlphaFoldDB" id="A0A4Y2F235"/>
<comment type="caution">
    <text evidence="3">The sequence shown here is derived from an EMBL/GenBank/DDBJ whole genome shotgun (WGS) entry which is preliminary data.</text>
</comment>
<dbReference type="InterPro" id="IPR052852">
    <property type="entry name" value="SSU_Processome_Comp"/>
</dbReference>
<feature type="region of interest" description="Disordered" evidence="2">
    <location>
        <begin position="23"/>
        <end position="44"/>
    </location>
</feature>
<dbReference type="OrthoDB" id="10067479at2759"/>
<protein>
    <submittedName>
        <fullName evidence="3">Uncharacterized protein</fullName>
    </submittedName>
</protein>
<feature type="compositionally biased region" description="Basic residues" evidence="2">
    <location>
        <begin position="122"/>
        <end position="134"/>
    </location>
</feature>
<name>A0A4Y2F235_ARAVE</name>
<keyword evidence="4" id="KW-1185">Reference proteome</keyword>
<feature type="region of interest" description="Disordered" evidence="2">
    <location>
        <begin position="122"/>
        <end position="141"/>
    </location>
</feature>
<evidence type="ECO:0000256" key="1">
    <source>
        <dbReference type="SAM" id="Coils"/>
    </source>
</evidence>
<sequence>MSVSKAPVEVIQFNARFCGRKIHKEKSKQPEQNEEINDREDASENVKEFNIKRARYEVMRFGLSGFDKEKQKRDKISMAIRLGAKPPKKEYVNYKQLMEQKKKEKEEKKDKHTDRYVLKQLKGRKKVKGKKKMTKNPSSII</sequence>
<proteinExistence type="predicted"/>
<dbReference type="Pfam" id="PF15375">
    <property type="entry name" value="FSAF1"/>
    <property type="match status" value="1"/>
</dbReference>
<dbReference type="InterPro" id="IPR027973">
    <property type="entry name" value="FSAF1-like"/>
</dbReference>
<evidence type="ECO:0000313" key="4">
    <source>
        <dbReference type="Proteomes" id="UP000499080"/>
    </source>
</evidence>
<gene>
    <name evidence="3" type="ORF">AVEN_131468_1</name>
</gene>
<evidence type="ECO:0000313" key="3">
    <source>
        <dbReference type="EMBL" id="GBM34376.1"/>
    </source>
</evidence>
<dbReference type="PANTHER" id="PTHR28366">
    <property type="entry name" value="CHROMOSOME 1 OPEN READING FRAME 131"/>
    <property type="match status" value="1"/>
</dbReference>
<organism evidence="3 4">
    <name type="scientific">Araneus ventricosus</name>
    <name type="common">Orbweaver spider</name>
    <name type="synonym">Epeira ventricosa</name>
    <dbReference type="NCBI Taxonomy" id="182803"/>
    <lineage>
        <taxon>Eukaryota</taxon>
        <taxon>Metazoa</taxon>
        <taxon>Ecdysozoa</taxon>
        <taxon>Arthropoda</taxon>
        <taxon>Chelicerata</taxon>
        <taxon>Arachnida</taxon>
        <taxon>Araneae</taxon>
        <taxon>Araneomorphae</taxon>
        <taxon>Entelegynae</taxon>
        <taxon>Araneoidea</taxon>
        <taxon>Araneidae</taxon>
        <taxon>Araneus</taxon>
    </lineage>
</organism>
<dbReference type="EMBL" id="BGPR01000758">
    <property type="protein sequence ID" value="GBM34376.1"/>
    <property type="molecule type" value="Genomic_DNA"/>
</dbReference>
<feature type="coiled-coil region" evidence="1">
    <location>
        <begin position="88"/>
        <end position="115"/>
    </location>
</feature>
<dbReference type="Proteomes" id="UP000499080">
    <property type="component" value="Unassembled WGS sequence"/>
</dbReference>
<reference evidence="3 4" key="1">
    <citation type="journal article" date="2019" name="Sci. Rep.">
        <title>Orb-weaving spider Araneus ventricosus genome elucidates the spidroin gene catalogue.</title>
        <authorList>
            <person name="Kono N."/>
            <person name="Nakamura H."/>
            <person name="Ohtoshi R."/>
            <person name="Moran D.A.P."/>
            <person name="Shinohara A."/>
            <person name="Yoshida Y."/>
            <person name="Fujiwara M."/>
            <person name="Mori M."/>
            <person name="Tomita M."/>
            <person name="Arakawa K."/>
        </authorList>
    </citation>
    <scope>NUCLEOTIDE SEQUENCE [LARGE SCALE GENOMIC DNA]</scope>
</reference>
<accession>A0A4Y2F235</accession>
<keyword evidence="1" id="KW-0175">Coiled coil</keyword>
<dbReference type="PANTHER" id="PTHR28366:SF1">
    <property type="entry name" value="CHROMOSOME 1 OPEN READING FRAME 131"/>
    <property type="match status" value="1"/>
</dbReference>
<evidence type="ECO:0000256" key="2">
    <source>
        <dbReference type="SAM" id="MobiDB-lite"/>
    </source>
</evidence>